<evidence type="ECO:0008006" key="3">
    <source>
        <dbReference type="Google" id="ProtNLM"/>
    </source>
</evidence>
<accession>F3ZWV4</accession>
<protein>
    <recommendedName>
        <fullName evidence="3">Response regulator receiver protein</fullName>
    </recommendedName>
</protein>
<dbReference type="Proteomes" id="UP000008457">
    <property type="component" value="Chromosome"/>
</dbReference>
<gene>
    <name evidence="1" type="ordered locus">Mahau_2413</name>
</gene>
<evidence type="ECO:0000313" key="1">
    <source>
        <dbReference type="EMBL" id="AEE97576.1"/>
    </source>
</evidence>
<proteinExistence type="predicted"/>
<dbReference type="AlphaFoldDB" id="F3ZWV4"/>
<dbReference type="eggNOG" id="COG0745">
    <property type="taxonomic scope" value="Bacteria"/>
</dbReference>
<dbReference type="EMBL" id="CP002360">
    <property type="protein sequence ID" value="AEE97576.1"/>
    <property type="molecule type" value="Genomic_DNA"/>
</dbReference>
<keyword evidence="2" id="KW-1185">Reference proteome</keyword>
<dbReference type="KEGG" id="mas:Mahau_2413"/>
<organism evidence="1 2">
    <name type="scientific">Mahella australiensis (strain DSM 15567 / CIP 107919 / 50-1 BON)</name>
    <dbReference type="NCBI Taxonomy" id="697281"/>
    <lineage>
        <taxon>Bacteria</taxon>
        <taxon>Bacillati</taxon>
        <taxon>Bacillota</taxon>
        <taxon>Clostridia</taxon>
        <taxon>Thermoanaerobacterales</taxon>
        <taxon>Thermoanaerobacterales Family IV. Incertae Sedis</taxon>
        <taxon>Mahella</taxon>
    </lineage>
</organism>
<reference evidence="1 2" key="2">
    <citation type="journal article" date="2011" name="Stand. Genomic Sci.">
        <title>Complete genome sequence of Mahella australiensis type strain (50-1 BON).</title>
        <authorList>
            <person name="Sikorski J."/>
            <person name="Teshima H."/>
            <person name="Nolan M."/>
            <person name="Lucas S."/>
            <person name="Hammon N."/>
            <person name="Deshpande S."/>
            <person name="Cheng J.F."/>
            <person name="Pitluck S."/>
            <person name="Liolios K."/>
            <person name="Pagani I."/>
            <person name="Ivanova N."/>
            <person name="Huntemann M."/>
            <person name="Mavromatis K."/>
            <person name="Ovchinikova G."/>
            <person name="Pati A."/>
            <person name="Tapia R."/>
            <person name="Han C."/>
            <person name="Goodwin L."/>
            <person name="Chen A."/>
            <person name="Palaniappan K."/>
            <person name="Land M."/>
            <person name="Hauser L."/>
            <person name="Ngatchou-Djao O.D."/>
            <person name="Rohde M."/>
            <person name="Pukall R."/>
            <person name="Spring S."/>
            <person name="Abt B."/>
            <person name="Goker M."/>
            <person name="Detter J.C."/>
            <person name="Woyke T."/>
            <person name="Bristow J."/>
            <person name="Markowitz V."/>
            <person name="Hugenholtz P."/>
            <person name="Eisen J.A."/>
            <person name="Kyrpides N.C."/>
            <person name="Klenk H.P."/>
            <person name="Lapidus A."/>
        </authorList>
    </citation>
    <scope>NUCLEOTIDE SEQUENCE [LARGE SCALE GENOMIC DNA]</scope>
    <source>
        <strain evidence="2">DSM 15567 / CIP 107919 / 50-1 BON</strain>
    </source>
</reference>
<dbReference type="HOGENOM" id="CLU_1480357_0_0_9"/>
<evidence type="ECO:0000313" key="2">
    <source>
        <dbReference type="Proteomes" id="UP000008457"/>
    </source>
</evidence>
<name>F3ZWV4_MAHA5</name>
<dbReference type="STRING" id="697281.Mahau_2413"/>
<reference evidence="2" key="1">
    <citation type="submission" date="2010-11" db="EMBL/GenBank/DDBJ databases">
        <title>The complete genome of Mahella australiensis DSM 15567.</title>
        <authorList>
            <consortium name="US DOE Joint Genome Institute (JGI-PGF)"/>
            <person name="Lucas S."/>
            <person name="Copeland A."/>
            <person name="Lapidus A."/>
            <person name="Bruce D."/>
            <person name="Goodwin L."/>
            <person name="Pitluck S."/>
            <person name="Kyrpides N."/>
            <person name="Mavromatis K."/>
            <person name="Pagani I."/>
            <person name="Ivanova N."/>
            <person name="Teshima H."/>
            <person name="Brettin T."/>
            <person name="Detter J.C."/>
            <person name="Han C."/>
            <person name="Tapia R."/>
            <person name="Land M."/>
            <person name="Hauser L."/>
            <person name="Markowitz V."/>
            <person name="Cheng J.-F."/>
            <person name="Hugenholtz P."/>
            <person name="Woyke T."/>
            <person name="Wu D."/>
            <person name="Spring S."/>
            <person name="Pukall R."/>
            <person name="Steenblock K."/>
            <person name="Schneider S."/>
            <person name="Klenk H.-P."/>
            <person name="Eisen J.A."/>
        </authorList>
    </citation>
    <scope>NUCLEOTIDE SEQUENCE [LARGE SCALE GENOMIC DNA]</scope>
    <source>
        <strain evidence="2">DSM 15567 / CIP 107919 / 50-1 BON</strain>
    </source>
</reference>
<sequence>MVIVYTGMEELDKAVADAVNGKQGFYADYLLEEKEADTVITSTNIETKIPLKDFLFALRRDNKRVILLVGDEKSPYIGYALALGIYDLVFDPVTIDAIAQRYKNPARFTDVAQMYLGLRSRVSFEDPVTKTAAAVTPDGNGNAEIAKEQLKGIFRLMGKTNNKENINEMLLDLEQILIQQII</sequence>